<comment type="caution">
    <text evidence="2">The sequence shown here is derived from an EMBL/GenBank/DDBJ whole genome shotgun (WGS) entry which is preliminary data.</text>
</comment>
<accession>A0A835KI87</accession>
<feature type="transmembrane region" description="Helical" evidence="1">
    <location>
        <begin position="12"/>
        <end position="30"/>
    </location>
</feature>
<reference evidence="2" key="1">
    <citation type="submission" date="2020-07" db="EMBL/GenBank/DDBJ databases">
        <title>Genome sequence and genetic diversity analysis of an under-domesticated orphan crop, white fonio (Digitaria exilis).</title>
        <authorList>
            <person name="Bennetzen J.L."/>
            <person name="Chen S."/>
            <person name="Ma X."/>
            <person name="Wang X."/>
            <person name="Yssel A.E.J."/>
            <person name="Chaluvadi S.R."/>
            <person name="Johnson M."/>
            <person name="Gangashetty P."/>
            <person name="Hamidou F."/>
            <person name="Sanogo M.D."/>
            <person name="Zwaenepoel A."/>
            <person name="Wallace J."/>
            <person name="Van De Peer Y."/>
            <person name="Van Deynze A."/>
        </authorList>
    </citation>
    <scope>NUCLEOTIDE SEQUENCE</scope>
    <source>
        <tissue evidence="2">Leaves</tissue>
    </source>
</reference>
<keyword evidence="3" id="KW-1185">Reference proteome</keyword>
<dbReference type="Proteomes" id="UP000636709">
    <property type="component" value="Unassembled WGS sequence"/>
</dbReference>
<keyword evidence="1" id="KW-1133">Transmembrane helix</keyword>
<sequence length="46" mass="5061">MLNSVCNNVGRPFLAHVLSLFGRLFVYAVIHMNFHIGVKLSIGATC</sequence>
<evidence type="ECO:0000256" key="1">
    <source>
        <dbReference type="SAM" id="Phobius"/>
    </source>
</evidence>
<evidence type="ECO:0000313" key="2">
    <source>
        <dbReference type="EMBL" id="KAF8730430.1"/>
    </source>
</evidence>
<dbReference type="EMBL" id="JACEFO010001617">
    <property type="protein sequence ID" value="KAF8730430.1"/>
    <property type="molecule type" value="Genomic_DNA"/>
</dbReference>
<gene>
    <name evidence="2" type="ORF">HU200_017008</name>
</gene>
<name>A0A835KI87_9POAL</name>
<keyword evidence="1" id="KW-0472">Membrane</keyword>
<proteinExistence type="predicted"/>
<organism evidence="2 3">
    <name type="scientific">Digitaria exilis</name>
    <dbReference type="NCBI Taxonomy" id="1010633"/>
    <lineage>
        <taxon>Eukaryota</taxon>
        <taxon>Viridiplantae</taxon>
        <taxon>Streptophyta</taxon>
        <taxon>Embryophyta</taxon>
        <taxon>Tracheophyta</taxon>
        <taxon>Spermatophyta</taxon>
        <taxon>Magnoliopsida</taxon>
        <taxon>Liliopsida</taxon>
        <taxon>Poales</taxon>
        <taxon>Poaceae</taxon>
        <taxon>PACMAD clade</taxon>
        <taxon>Panicoideae</taxon>
        <taxon>Panicodae</taxon>
        <taxon>Paniceae</taxon>
        <taxon>Anthephorinae</taxon>
        <taxon>Digitaria</taxon>
    </lineage>
</organism>
<dbReference type="AlphaFoldDB" id="A0A835KI87"/>
<protein>
    <submittedName>
        <fullName evidence="2">Uncharacterized protein</fullName>
    </submittedName>
</protein>
<evidence type="ECO:0000313" key="3">
    <source>
        <dbReference type="Proteomes" id="UP000636709"/>
    </source>
</evidence>
<keyword evidence="1" id="KW-0812">Transmembrane</keyword>